<sequence length="316" mass="35325">MSDKNLINKDLKEVNNLLRKNIIKEKTISNLYAYIFKKNGKQLRARLSLIASSADRRQGKKRLKLAAIIELLHNATLVHDDVVDESPTRRGVKSVNNIWTNAHGVLIGDYIYSKAFMLMVELGNSKILEELSNATNDISKGELIQLDAIANTGISLSELEDISYFKTGRLFEASAKCGALLCNSKKSYVNSISECAKNLGIVFQIKDDLLDYLGKEDALGKPAFQDIKEGKVTYPFYFAYQNANSDDKKILSTMLGNKKVSHSKVSNLIERLGGINDTENLAIKYINKCKVLAGKLDNDLQQEMLKLLDSSINRIK</sequence>
<dbReference type="SUPFAM" id="SSF48576">
    <property type="entry name" value="Terpenoid synthases"/>
    <property type="match status" value="1"/>
</dbReference>
<dbReference type="InterPro" id="IPR008949">
    <property type="entry name" value="Isoprenoid_synthase_dom_sf"/>
</dbReference>
<dbReference type="Pfam" id="PF00348">
    <property type="entry name" value="polyprenyl_synt"/>
    <property type="match status" value="1"/>
</dbReference>
<evidence type="ECO:0000256" key="2">
    <source>
        <dbReference type="ARBA" id="ARBA00006706"/>
    </source>
</evidence>
<dbReference type="PROSITE" id="PS00444">
    <property type="entry name" value="POLYPRENYL_SYNTHASE_2"/>
    <property type="match status" value="1"/>
</dbReference>
<comment type="similarity">
    <text evidence="2 6">Belongs to the FPP/GGPP synthase family.</text>
</comment>
<gene>
    <name evidence="7" type="ORF">MBMO_EBAC000-45B06.61</name>
</gene>
<evidence type="ECO:0000256" key="6">
    <source>
        <dbReference type="RuleBase" id="RU004466"/>
    </source>
</evidence>
<dbReference type="GO" id="GO:0004659">
    <property type="term" value="F:prenyltransferase activity"/>
    <property type="evidence" value="ECO:0007669"/>
    <property type="project" value="InterPro"/>
</dbReference>
<keyword evidence="5" id="KW-0460">Magnesium</keyword>
<reference evidence="7" key="1">
    <citation type="submission" date="2003-11" db="EMBL/GenBank/DDBJ databases">
        <authorList>
            <person name="Heidelberg J.F."/>
            <person name="Eisen J.A."/>
            <person name="Nelson W.C."/>
            <person name="DeLong E.F."/>
        </authorList>
    </citation>
    <scope>NUCLEOTIDE SEQUENCE</scope>
</reference>
<dbReference type="Gene3D" id="1.10.600.10">
    <property type="entry name" value="Farnesyl Diphosphate Synthase"/>
    <property type="match status" value="1"/>
</dbReference>
<evidence type="ECO:0000256" key="1">
    <source>
        <dbReference type="ARBA" id="ARBA00001946"/>
    </source>
</evidence>
<name>Q6SG16_9BACT</name>
<keyword evidence="4" id="KW-0479">Metal-binding</keyword>
<evidence type="ECO:0000256" key="5">
    <source>
        <dbReference type="ARBA" id="ARBA00022842"/>
    </source>
</evidence>
<dbReference type="InterPro" id="IPR033749">
    <property type="entry name" value="Polyprenyl_synt_CS"/>
</dbReference>
<dbReference type="SFLD" id="SFLDS00005">
    <property type="entry name" value="Isoprenoid_Synthase_Type_I"/>
    <property type="match status" value="1"/>
</dbReference>
<dbReference type="PANTHER" id="PTHR12001">
    <property type="entry name" value="GERANYLGERANYL PYROPHOSPHATE SYNTHASE"/>
    <property type="match status" value="1"/>
</dbReference>
<dbReference type="AlphaFoldDB" id="Q6SG16"/>
<dbReference type="InterPro" id="IPR000092">
    <property type="entry name" value="Polyprenyl_synt"/>
</dbReference>
<dbReference type="GO" id="GO:0046872">
    <property type="term" value="F:metal ion binding"/>
    <property type="evidence" value="ECO:0007669"/>
    <property type="project" value="UniProtKB-KW"/>
</dbReference>
<proteinExistence type="inferred from homology"/>
<dbReference type="PROSITE" id="PS00723">
    <property type="entry name" value="POLYPRENYL_SYNTHASE_1"/>
    <property type="match status" value="1"/>
</dbReference>
<accession>Q6SG16</accession>
<evidence type="ECO:0000256" key="3">
    <source>
        <dbReference type="ARBA" id="ARBA00022679"/>
    </source>
</evidence>
<organism evidence="7">
    <name type="scientific">uncultured marine bacterium 562</name>
    <dbReference type="NCBI Taxonomy" id="257397"/>
    <lineage>
        <taxon>Bacteria</taxon>
        <taxon>environmental samples</taxon>
    </lineage>
</organism>
<evidence type="ECO:0000256" key="4">
    <source>
        <dbReference type="ARBA" id="ARBA00022723"/>
    </source>
</evidence>
<evidence type="ECO:0000313" key="7">
    <source>
        <dbReference type="EMBL" id="AAR38046.1"/>
    </source>
</evidence>
<dbReference type="EMBL" id="AY458644">
    <property type="protein sequence ID" value="AAR38046.1"/>
    <property type="molecule type" value="Genomic_DNA"/>
</dbReference>
<protein>
    <submittedName>
        <fullName evidence="7">Polyprenyl synthetase family protein</fullName>
    </submittedName>
</protein>
<comment type="cofactor">
    <cofactor evidence="1">
        <name>Mg(2+)</name>
        <dbReference type="ChEBI" id="CHEBI:18420"/>
    </cofactor>
</comment>
<reference evidence="7" key="2">
    <citation type="submission" date="2003-12" db="EMBL/GenBank/DDBJ databases">
        <title>Monterey Bay Coastal Ocean Microbial Observatory environmental clone sequencing.</title>
        <authorList>
            <person name="DeLong E.F."/>
        </authorList>
    </citation>
    <scope>NUCLEOTIDE SEQUENCE</scope>
</reference>
<dbReference type="CDD" id="cd00685">
    <property type="entry name" value="Trans_IPPS_HT"/>
    <property type="match status" value="1"/>
</dbReference>
<dbReference type="GO" id="GO:0008299">
    <property type="term" value="P:isoprenoid biosynthetic process"/>
    <property type="evidence" value="ECO:0007669"/>
    <property type="project" value="InterPro"/>
</dbReference>
<keyword evidence="3 6" id="KW-0808">Transferase</keyword>
<dbReference type="PANTHER" id="PTHR12001:SF69">
    <property type="entry name" value="ALL TRANS-POLYPRENYL-DIPHOSPHATE SYNTHASE PDSS1"/>
    <property type="match status" value="1"/>
</dbReference>